<gene>
    <name evidence="2" type="ORF">HNQ09_001947</name>
</gene>
<reference evidence="2 3" key="1">
    <citation type="submission" date="2020-08" db="EMBL/GenBank/DDBJ databases">
        <title>Genomic Encyclopedia of Type Strains, Phase IV (KMG-IV): sequencing the most valuable type-strain genomes for metagenomic binning, comparative biology and taxonomic classification.</title>
        <authorList>
            <person name="Goeker M."/>
        </authorList>
    </citation>
    <scope>NUCLEOTIDE SEQUENCE [LARGE SCALE GENOMIC DNA]</scope>
    <source>
        <strain evidence="2 3">DSM 101791</strain>
    </source>
</reference>
<dbReference type="RefSeq" id="WP_184028422.1">
    <property type="nucleotide sequence ID" value="NZ_JACHFN010000006.1"/>
</dbReference>
<dbReference type="Proteomes" id="UP000525389">
    <property type="component" value="Unassembled WGS sequence"/>
</dbReference>
<evidence type="ECO:0000256" key="1">
    <source>
        <dbReference type="SAM" id="MobiDB-lite"/>
    </source>
</evidence>
<protein>
    <recommendedName>
        <fullName evidence="4">DUF3560 domain-containing protein</fullName>
    </recommendedName>
</protein>
<dbReference type="Pfam" id="PF12083">
    <property type="entry name" value="DUF3560"/>
    <property type="match status" value="1"/>
</dbReference>
<proteinExistence type="predicted"/>
<keyword evidence="3" id="KW-1185">Reference proteome</keyword>
<dbReference type="AlphaFoldDB" id="A0A7W8GFR3"/>
<sequence>MTGEREPLGTAVYNVEDDTLRWTPGARLDANEYARTREAGFRWWRGSEAWVATWTPEREDFLLEFVESIEHETDPDDPDARLTRFAGRAAAAEGRAGERRQAASAGLPPMGEPIKVGHHSEGRHRRAIERSEQNMRKAVEEGRKAEYWQQRAAGVERRARQKSDPGVVRRRIEKLEAELRRVQRSLADLEARPPTPDRQASWDRSAAHWRRWAEHLELRLAFERARLEGLAPAPFAPSSSYKKGDVLLSSRYGKVEVLRVGPKNVRVKILEGGARGMQMMARPNELRRPDEDVSTSG</sequence>
<feature type="region of interest" description="Disordered" evidence="1">
    <location>
        <begin position="88"/>
        <end position="125"/>
    </location>
</feature>
<dbReference type="EMBL" id="JACHFN010000006">
    <property type="protein sequence ID" value="MBB5234509.1"/>
    <property type="molecule type" value="Genomic_DNA"/>
</dbReference>
<evidence type="ECO:0000313" key="2">
    <source>
        <dbReference type="EMBL" id="MBB5234509.1"/>
    </source>
</evidence>
<evidence type="ECO:0008006" key="4">
    <source>
        <dbReference type="Google" id="ProtNLM"/>
    </source>
</evidence>
<name>A0A7W8GFR3_9DEIO</name>
<comment type="caution">
    <text evidence="2">The sequence shown here is derived from an EMBL/GenBank/DDBJ whole genome shotgun (WGS) entry which is preliminary data.</text>
</comment>
<accession>A0A7W8GFR3</accession>
<evidence type="ECO:0000313" key="3">
    <source>
        <dbReference type="Proteomes" id="UP000525389"/>
    </source>
</evidence>
<organism evidence="2 3">
    <name type="scientific">Deinococcus budaensis</name>
    <dbReference type="NCBI Taxonomy" id="1665626"/>
    <lineage>
        <taxon>Bacteria</taxon>
        <taxon>Thermotogati</taxon>
        <taxon>Deinococcota</taxon>
        <taxon>Deinococci</taxon>
        <taxon>Deinococcales</taxon>
        <taxon>Deinococcaceae</taxon>
        <taxon>Deinococcus</taxon>
    </lineage>
</organism>
<dbReference type="InterPro" id="IPR021944">
    <property type="entry name" value="DUF3560"/>
</dbReference>